<dbReference type="Proteomes" id="UP000265520">
    <property type="component" value="Unassembled WGS sequence"/>
</dbReference>
<evidence type="ECO:0000313" key="1">
    <source>
        <dbReference type="EMBL" id="MCI51494.1"/>
    </source>
</evidence>
<dbReference type="EMBL" id="LXQA010432722">
    <property type="protein sequence ID" value="MCI51494.1"/>
    <property type="molecule type" value="Genomic_DNA"/>
</dbReference>
<proteinExistence type="predicted"/>
<protein>
    <submittedName>
        <fullName evidence="1">Uncharacterized protein</fullName>
    </submittedName>
</protein>
<keyword evidence="2" id="KW-1185">Reference proteome</keyword>
<evidence type="ECO:0000313" key="2">
    <source>
        <dbReference type="Proteomes" id="UP000265520"/>
    </source>
</evidence>
<reference evidence="1 2" key="1">
    <citation type="journal article" date="2018" name="Front. Plant Sci.">
        <title>Red Clover (Trifolium pratense) and Zigzag Clover (T. medium) - A Picture of Genomic Similarities and Differences.</title>
        <authorList>
            <person name="Dluhosova J."/>
            <person name="Istvanek J."/>
            <person name="Nedelnik J."/>
            <person name="Repkova J."/>
        </authorList>
    </citation>
    <scope>NUCLEOTIDE SEQUENCE [LARGE SCALE GENOMIC DNA]</scope>
    <source>
        <strain evidence="2">cv. 10/8</strain>
        <tissue evidence="1">Leaf</tissue>
    </source>
</reference>
<dbReference type="AlphaFoldDB" id="A0A392STF1"/>
<comment type="caution">
    <text evidence="1">The sequence shown here is derived from an EMBL/GenBank/DDBJ whole genome shotgun (WGS) entry which is preliminary data.</text>
</comment>
<feature type="non-terminal residue" evidence="1">
    <location>
        <position position="1"/>
    </location>
</feature>
<organism evidence="1 2">
    <name type="scientific">Trifolium medium</name>
    <dbReference type="NCBI Taxonomy" id="97028"/>
    <lineage>
        <taxon>Eukaryota</taxon>
        <taxon>Viridiplantae</taxon>
        <taxon>Streptophyta</taxon>
        <taxon>Embryophyta</taxon>
        <taxon>Tracheophyta</taxon>
        <taxon>Spermatophyta</taxon>
        <taxon>Magnoliopsida</taxon>
        <taxon>eudicotyledons</taxon>
        <taxon>Gunneridae</taxon>
        <taxon>Pentapetalae</taxon>
        <taxon>rosids</taxon>
        <taxon>fabids</taxon>
        <taxon>Fabales</taxon>
        <taxon>Fabaceae</taxon>
        <taxon>Papilionoideae</taxon>
        <taxon>50 kb inversion clade</taxon>
        <taxon>NPAAA clade</taxon>
        <taxon>Hologalegina</taxon>
        <taxon>IRL clade</taxon>
        <taxon>Trifolieae</taxon>
        <taxon>Trifolium</taxon>
    </lineage>
</organism>
<name>A0A392STF1_9FABA</name>
<accession>A0A392STF1</accession>
<sequence>CSRLNVMIPGPPHDPTVVSELMVEPVPCVESLLDQGVQVACLVDEFSTAV</sequence>